<sequence>MSNVPKADSYLERQEHGSTLSEFIQSFEEQYNISIQELIDLAKTNAATTKKSTMSSEIQEKLDILKKQDDQLRDALDEELKFLGNDDPQELAGTNKEVTVDDALKSPEASDDSESDASDESESESESEDESESEGFDESEDEEEVPKETGTYAFESKPEALDDSESEASDVSESKDESESEGSDDSEDEEYVEETCTDALNQLEPESDAADESVEEEEEEDEDSDDSDDSDDSEEEEAEGSTAQAPAEKANSSTTTTDQNIGELSDMEVAGLVLLGILMILLMVFF</sequence>
<reference evidence="3 4" key="1">
    <citation type="journal article" date="1998" name="Science">
        <title>Genome sequence of the nematode C. elegans: a platform for investigating biology.</title>
        <authorList>
            <consortium name="The C. elegans sequencing consortium"/>
            <person name="Sulson J.E."/>
            <person name="Waterston R."/>
        </authorList>
    </citation>
    <scope>NUCLEOTIDE SEQUENCE [LARGE SCALE GENOMIC DNA]</scope>
    <source>
        <strain evidence="3 4">Bristol N2</strain>
    </source>
</reference>
<organism evidence="3 4">
    <name type="scientific">Caenorhabditis elegans</name>
    <dbReference type="NCBI Taxonomy" id="6239"/>
    <lineage>
        <taxon>Eukaryota</taxon>
        <taxon>Metazoa</taxon>
        <taxon>Ecdysozoa</taxon>
        <taxon>Nematoda</taxon>
        <taxon>Chromadorea</taxon>
        <taxon>Rhabditida</taxon>
        <taxon>Rhabditina</taxon>
        <taxon>Rhabditomorpha</taxon>
        <taxon>Rhabditoidea</taxon>
        <taxon>Rhabditidae</taxon>
        <taxon>Peloderinae</taxon>
        <taxon>Caenorhabditis</taxon>
    </lineage>
</organism>
<protein>
    <submittedName>
        <fullName evidence="3">RNA polymerase sigma factor RpoD</fullName>
    </submittedName>
</protein>
<dbReference type="InParanoid" id="Q9NEN0"/>
<evidence type="ECO:0000256" key="2">
    <source>
        <dbReference type="SAM" id="Phobius"/>
    </source>
</evidence>
<dbReference type="WormBase" id="Y71A12B.11">
    <property type="protein sequence ID" value="CE24598"/>
    <property type="gene ID" value="WBGene00013508"/>
</dbReference>
<dbReference type="EMBL" id="BX284601">
    <property type="protein sequence ID" value="CAB82002.1"/>
    <property type="molecule type" value="Genomic_DNA"/>
</dbReference>
<keyword evidence="2" id="KW-1133">Transmembrane helix</keyword>
<dbReference type="HOGENOM" id="CLU_973975_0_0_1"/>
<accession>Q9NEN0</accession>
<dbReference type="PeptideAtlas" id="Q9NEN0"/>
<evidence type="ECO:0000256" key="1">
    <source>
        <dbReference type="SAM" id="MobiDB-lite"/>
    </source>
</evidence>
<feature type="compositionally biased region" description="Acidic residues" evidence="1">
    <location>
        <begin position="161"/>
        <end position="171"/>
    </location>
</feature>
<proteinExistence type="predicted"/>
<evidence type="ECO:0000313" key="4">
    <source>
        <dbReference type="Proteomes" id="UP000001940"/>
    </source>
</evidence>
<dbReference type="GeneID" id="173262"/>
<dbReference type="Proteomes" id="UP000001940">
    <property type="component" value="Chromosome I"/>
</dbReference>
<feature type="compositionally biased region" description="Polar residues" evidence="1">
    <location>
        <begin position="250"/>
        <end position="261"/>
    </location>
</feature>
<dbReference type="SMR" id="Q9NEN0"/>
<dbReference type="KEGG" id="cel:CELE_Y71A12B.11"/>
<dbReference type="FunCoup" id="Q9NEN0">
    <property type="interactions" value="1"/>
</dbReference>
<dbReference type="CTD" id="173262"/>
<dbReference type="OMA" id="VMEILQM"/>
<dbReference type="PaxDb" id="6239-Y71A12B.11"/>
<dbReference type="Bgee" id="WBGene00013508">
    <property type="expression patterns" value="Expressed in embryo and 3 other cell types or tissues"/>
</dbReference>
<dbReference type="AGR" id="WB:WBGene00013508"/>
<dbReference type="IntAct" id="Q9NEN0">
    <property type="interactions" value="1"/>
</dbReference>
<keyword evidence="2" id="KW-0472">Membrane</keyword>
<evidence type="ECO:0000313" key="3">
    <source>
        <dbReference type="EMBL" id="CAB82002.1"/>
    </source>
</evidence>
<feature type="transmembrane region" description="Helical" evidence="2">
    <location>
        <begin position="269"/>
        <end position="285"/>
    </location>
</feature>
<name>Q9NEN0_CAEEL</name>
<dbReference type="UCSC" id="Y71A12B.11">
    <property type="organism name" value="c. elegans"/>
</dbReference>
<feature type="compositionally biased region" description="Acidic residues" evidence="1">
    <location>
        <begin position="178"/>
        <end position="196"/>
    </location>
</feature>
<dbReference type="AlphaFoldDB" id="Q9NEN0"/>
<dbReference type="STRING" id="6239.Y71A12B.11.1"/>
<keyword evidence="4" id="KW-1185">Reference proteome</keyword>
<keyword evidence="2" id="KW-0812">Transmembrane</keyword>
<feature type="compositionally biased region" description="Acidic residues" evidence="1">
    <location>
        <begin position="109"/>
        <end position="145"/>
    </location>
</feature>
<evidence type="ECO:0000313" key="5">
    <source>
        <dbReference type="WormBase" id="Y71A12B.11"/>
    </source>
</evidence>
<dbReference type="RefSeq" id="NP_493439.1">
    <property type="nucleotide sequence ID" value="NM_061038.3"/>
</dbReference>
<feature type="region of interest" description="Disordered" evidence="1">
    <location>
        <begin position="81"/>
        <end position="261"/>
    </location>
</feature>
<gene>
    <name evidence="3" type="ORF">CELE_Y71A12B.11</name>
    <name evidence="3 5" type="ORF">Y71A12B.11</name>
</gene>
<feature type="compositionally biased region" description="Acidic residues" evidence="1">
    <location>
        <begin position="205"/>
        <end position="239"/>
    </location>
</feature>